<feature type="region of interest" description="Disordered" evidence="1">
    <location>
        <begin position="1032"/>
        <end position="1153"/>
    </location>
</feature>
<gene>
    <name evidence="2" type="ORF">K470DRAFT_83372</name>
</gene>
<feature type="compositionally biased region" description="Polar residues" evidence="1">
    <location>
        <begin position="1106"/>
        <end position="1116"/>
    </location>
</feature>
<feature type="compositionally biased region" description="Polar residues" evidence="1">
    <location>
        <begin position="1262"/>
        <end position="1271"/>
    </location>
</feature>
<feature type="compositionally biased region" description="Polar residues" evidence="1">
    <location>
        <begin position="935"/>
        <end position="947"/>
    </location>
</feature>
<evidence type="ECO:0000313" key="3">
    <source>
        <dbReference type="Proteomes" id="UP000799421"/>
    </source>
</evidence>
<feature type="compositionally biased region" description="Basic and acidic residues" evidence="1">
    <location>
        <begin position="849"/>
        <end position="862"/>
    </location>
</feature>
<protein>
    <submittedName>
        <fullName evidence="2">Uncharacterized protein</fullName>
    </submittedName>
</protein>
<feature type="region of interest" description="Disordered" evidence="1">
    <location>
        <begin position="707"/>
        <end position="736"/>
    </location>
</feature>
<feature type="compositionally biased region" description="Polar residues" evidence="1">
    <location>
        <begin position="715"/>
        <end position="728"/>
    </location>
</feature>
<feature type="compositionally biased region" description="Polar residues" evidence="1">
    <location>
        <begin position="978"/>
        <end position="996"/>
    </location>
</feature>
<feature type="region of interest" description="Disordered" evidence="1">
    <location>
        <begin position="1"/>
        <end position="40"/>
    </location>
</feature>
<sequence>MEHQTPTSQGQDPNLYQTASDDQQGHAPSPQQNQINLGQDPTLYQTVYGYQGHTLGRYQTPVNLGQNPNLYQPTSDGYQRYACGQYQTPGTRVLDPEFYKPTSARHQGSPSAHSQASPTQEQNSNVVQPASAGCQGQSSTQQQTSSVPAEEPASRKSQSGRPRINCNLCNKRFYKRVTESGTCPKCVKKRYLEERRDSGMGLIPTGPTIPSNARLVSNHGQASNLAPTASNTGQAPNPAHIDSYINAHTSQQMRAGVAGHSSQSLQASGAGDSVPTQQAYSQQPNAASSASTQASQVKPSSGSRFAKAHYDLHSYTQQLMNMERVKEYSIVFNSEQAIEDYLSTIKGFEATPVPHDDIDKVDAEHAHLLCENILRGILADPATMLSGDHRKMFDQCKAIINKPGLEHFATARCAKIYFRCWHLHKNGLTPLTDTDTSTIFSKRLSFIERGARYNKAIALAILVGDDGLLDSILRCPTKWYDSETLGKVKHRVRYNVLSPDEVAARCEPRYRAVIADETEKSRPKHRRGLEDDGTSNERSHKRRSLESQVHMSNERPRSQAQAYNETSYFTNECMHPGHQAGTNMPPPSMPGYTKDTNLMQGALIPQNVHEPQNAPGTHASHEVYQQGRLKSQYAPVNVGAVASSSNVQMAQQSIQTPDHYLEDGAGAPCDTQHADPQGGSHIHQQETQSDMASNIMQYDETASATITGDQRPLQPGTNANGPFQQQQRVEPGSSAEEASFLEEWNRYYQQHPEELEQVMASFQDDQALMPAFETVGPKQDGGQSEPVATGNLQQQQVKPTPTIDPALEDTPVHPAGLAIYGQEQAHASHNYGGNDHVAQQGYNPQSDSRPIKQGEIAPERQKLAGMPESNNTGVSGRPSAMTPEHAPQHSVAQNGGNVQQYERQGQQYVEPQQYRKHAQQRASDHQHGQYAHLQQRMQQGEQYTSALQYRRPAQQHVQIQQHGQQGHANASQHEQQDRANAQQYAGPSPANAQLHEQQGSPQAQAHSQQAQQYGNVQQLTQPDHQFANAPNREHQARANTQAYSQQDPAIPPQQGQQGQQYHNKQQLGQTDKKSPNSQRHGQQGQQSPADTQQQVQQYRVSSQPQAQREVTQSPQHEQTDRQDTISQDGQQGQQQGNTSQLGPQSPPQGGYNADAAAAADYFTLPKILNIDQSEGYPDWFDSGGETPVPEDLAQQLRGFLNDKYSGQTQDEASASGHLASNKQNKSGNTKEGTQKSETMQGGGFASPGQNEGRDYDEGCHITSPNIQNESIYNDEGTRQIKTTQGHYFTSLSHQDKNMPQDGDGNEEL</sequence>
<evidence type="ECO:0000313" key="2">
    <source>
        <dbReference type="EMBL" id="KAF2863829.1"/>
    </source>
</evidence>
<organism evidence="2 3">
    <name type="scientific">Piedraia hortae CBS 480.64</name>
    <dbReference type="NCBI Taxonomy" id="1314780"/>
    <lineage>
        <taxon>Eukaryota</taxon>
        <taxon>Fungi</taxon>
        <taxon>Dikarya</taxon>
        <taxon>Ascomycota</taxon>
        <taxon>Pezizomycotina</taxon>
        <taxon>Dothideomycetes</taxon>
        <taxon>Dothideomycetidae</taxon>
        <taxon>Capnodiales</taxon>
        <taxon>Piedraiaceae</taxon>
        <taxon>Piedraia</taxon>
    </lineage>
</organism>
<feature type="compositionally biased region" description="Low complexity" evidence="1">
    <location>
        <begin position="277"/>
        <end position="296"/>
    </location>
</feature>
<feature type="region of interest" description="Disordered" evidence="1">
    <location>
        <begin position="515"/>
        <end position="561"/>
    </location>
</feature>
<feature type="region of interest" description="Disordered" evidence="1">
    <location>
        <begin position="1206"/>
        <end position="1308"/>
    </location>
</feature>
<name>A0A6A7C9S1_9PEZI</name>
<feature type="compositionally biased region" description="Polar residues" evidence="1">
    <location>
        <begin position="1206"/>
        <end position="1239"/>
    </location>
</feature>
<keyword evidence="3" id="KW-1185">Reference proteome</keyword>
<feature type="region of interest" description="Disordered" evidence="1">
    <location>
        <begin position="251"/>
        <end position="303"/>
    </location>
</feature>
<feature type="region of interest" description="Disordered" evidence="1">
    <location>
        <begin position="777"/>
        <end position="797"/>
    </location>
</feature>
<feature type="compositionally biased region" description="Low complexity" evidence="1">
    <location>
        <begin position="1124"/>
        <end position="1140"/>
    </location>
</feature>
<accession>A0A6A7C9S1</accession>
<feature type="compositionally biased region" description="Low complexity" evidence="1">
    <location>
        <begin position="1092"/>
        <end position="1105"/>
    </location>
</feature>
<feature type="region of interest" description="Disordered" evidence="1">
    <location>
        <begin position="649"/>
        <end position="688"/>
    </location>
</feature>
<feature type="compositionally biased region" description="Low complexity" evidence="1">
    <location>
        <begin position="954"/>
        <end position="973"/>
    </location>
</feature>
<feature type="compositionally biased region" description="Polar residues" evidence="1">
    <location>
        <begin position="29"/>
        <end position="40"/>
    </location>
</feature>
<feature type="region of interest" description="Disordered" evidence="1">
    <location>
        <begin position="92"/>
        <end position="162"/>
    </location>
</feature>
<feature type="compositionally biased region" description="Polar residues" evidence="1">
    <location>
        <begin position="104"/>
        <end position="128"/>
    </location>
</feature>
<feature type="compositionally biased region" description="Polar residues" evidence="1">
    <location>
        <begin position="1"/>
        <end position="22"/>
    </location>
</feature>
<feature type="region of interest" description="Disordered" evidence="1">
    <location>
        <begin position="222"/>
        <end position="241"/>
    </location>
</feature>
<feature type="region of interest" description="Disordered" evidence="1">
    <location>
        <begin position="827"/>
        <end position="892"/>
    </location>
</feature>
<feature type="compositionally biased region" description="Low complexity" evidence="1">
    <location>
        <begin position="130"/>
        <end position="146"/>
    </location>
</feature>
<evidence type="ECO:0000256" key="1">
    <source>
        <dbReference type="SAM" id="MobiDB-lite"/>
    </source>
</evidence>
<feature type="compositionally biased region" description="Polar residues" evidence="1">
    <location>
        <begin position="1075"/>
        <end position="1091"/>
    </location>
</feature>
<feature type="compositionally biased region" description="Low complexity" evidence="1">
    <location>
        <begin position="997"/>
        <end position="1012"/>
    </location>
</feature>
<dbReference type="EMBL" id="MU005959">
    <property type="protein sequence ID" value="KAF2863829.1"/>
    <property type="molecule type" value="Genomic_DNA"/>
</dbReference>
<feature type="compositionally biased region" description="Polar residues" evidence="1">
    <location>
        <begin position="222"/>
        <end position="235"/>
    </location>
</feature>
<reference evidence="2" key="1">
    <citation type="journal article" date="2020" name="Stud. Mycol.">
        <title>101 Dothideomycetes genomes: a test case for predicting lifestyles and emergence of pathogens.</title>
        <authorList>
            <person name="Haridas S."/>
            <person name="Albert R."/>
            <person name="Binder M."/>
            <person name="Bloem J."/>
            <person name="Labutti K."/>
            <person name="Salamov A."/>
            <person name="Andreopoulos B."/>
            <person name="Baker S."/>
            <person name="Barry K."/>
            <person name="Bills G."/>
            <person name="Bluhm B."/>
            <person name="Cannon C."/>
            <person name="Castanera R."/>
            <person name="Culley D."/>
            <person name="Daum C."/>
            <person name="Ezra D."/>
            <person name="Gonzalez J."/>
            <person name="Henrissat B."/>
            <person name="Kuo A."/>
            <person name="Liang C."/>
            <person name="Lipzen A."/>
            <person name="Lutzoni F."/>
            <person name="Magnuson J."/>
            <person name="Mondo S."/>
            <person name="Nolan M."/>
            <person name="Ohm R."/>
            <person name="Pangilinan J."/>
            <person name="Park H.-J."/>
            <person name="Ramirez L."/>
            <person name="Alfaro M."/>
            <person name="Sun H."/>
            <person name="Tritt A."/>
            <person name="Yoshinaga Y."/>
            <person name="Zwiers L.-H."/>
            <person name="Turgeon B."/>
            <person name="Goodwin S."/>
            <person name="Spatafora J."/>
            <person name="Crous P."/>
            <person name="Grigoriev I."/>
        </authorList>
    </citation>
    <scope>NUCLEOTIDE SEQUENCE</scope>
    <source>
        <strain evidence="2">CBS 480.64</strain>
    </source>
</reference>
<feature type="compositionally biased region" description="Polar residues" evidence="1">
    <location>
        <begin position="1279"/>
        <end position="1292"/>
    </location>
</feature>
<feature type="compositionally biased region" description="Low complexity" evidence="1">
    <location>
        <begin position="1045"/>
        <end position="1069"/>
    </location>
</feature>
<feature type="region of interest" description="Disordered" evidence="1">
    <location>
        <begin position="911"/>
        <end position="1014"/>
    </location>
</feature>
<dbReference type="Proteomes" id="UP000799421">
    <property type="component" value="Unassembled WGS sequence"/>
</dbReference>
<proteinExistence type="predicted"/>